<evidence type="ECO:0000313" key="2">
    <source>
        <dbReference type="Proteomes" id="UP001237642"/>
    </source>
</evidence>
<dbReference type="EMBL" id="JAUIZM010000009">
    <property type="protein sequence ID" value="KAK1363070.1"/>
    <property type="molecule type" value="Genomic_DNA"/>
</dbReference>
<dbReference type="InterPro" id="IPR032675">
    <property type="entry name" value="LRR_dom_sf"/>
</dbReference>
<accession>A0AAD8HBL0</accession>
<organism evidence="1 2">
    <name type="scientific">Heracleum sosnowskyi</name>
    <dbReference type="NCBI Taxonomy" id="360622"/>
    <lineage>
        <taxon>Eukaryota</taxon>
        <taxon>Viridiplantae</taxon>
        <taxon>Streptophyta</taxon>
        <taxon>Embryophyta</taxon>
        <taxon>Tracheophyta</taxon>
        <taxon>Spermatophyta</taxon>
        <taxon>Magnoliopsida</taxon>
        <taxon>eudicotyledons</taxon>
        <taxon>Gunneridae</taxon>
        <taxon>Pentapetalae</taxon>
        <taxon>asterids</taxon>
        <taxon>campanulids</taxon>
        <taxon>Apiales</taxon>
        <taxon>Apiaceae</taxon>
        <taxon>Apioideae</taxon>
        <taxon>apioid superclade</taxon>
        <taxon>Tordylieae</taxon>
        <taxon>Tordyliinae</taxon>
        <taxon>Heracleum</taxon>
    </lineage>
</organism>
<protein>
    <submittedName>
        <fullName evidence="1">Uncharacterized protein</fullName>
    </submittedName>
</protein>
<dbReference type="Gene3D" id="3.80.10.10">
    <property type="entry name" value="Ribonuclease Inhibitor"/>
    <property type="match status" value="1"/>
</dbReference>
<keyword evidence="2" id="KW-1185">Reference proteome</keyword>
<sequence length="129" mass="14045">MLTSLTLIDGDPTSSGLQGCTIQGLLPVFQNLPLLKVLRLLFTPTTGNDIRAAGDSCGQLTSFTLRTKDFEDEPDLEDVDEQAVAISQAMPSLTYPHLDVVARAVQQIEHVRLPSEPYKNEDGLVSNYG</sequence>
<reference evidence="1" key="2">
    <citation type="submission" date="2023-05" db="EMBL/GenBank/DDBJ databases">
        <authorList>
            <person name="Schelkunov M.I."/>
        </authorList>
    </citation>
    <scope>NUCLEOTIDE SEQUENCE</scope>
    <source>
        <strain evidence="1">Hsosn_3</strain>
        <tissue evidence="1">Leaf</tissue>
    </source>
</reference>
<evidence type="ECO:0000313" key="1">
    <source>
        <dbReference type="EMBL" id="KAK1363070.1"/>
    </source>
</evidence>
<dbReference type="AlphaFoldDB" id="A0AAD8HBL0"/>
<reference evidence="1" key="1">
    <citation type="submission" date="2023-02" db="EMBL/GenBank/DDBJ databases">
        <title>Genome of toxic invasive species Heracleum sosnowskyi carries increased number of genes despite the absence of recent whole-genome duplications.</title>
        <authorList>
            <person name="Schelkunov M."/>
            <person name="Shtratnikova V."/>
            <person name="Makarenko M."/>
            <person name="Klepikova A."/>
            <person name="Omelchenko D."/>
            <person name="Novikova G."/>
            <person name="Obukhova E."/>
            <person name="Bogdanov V."/>
            <person name="Penin A."/>
            <person name="Logacheva M."/>
        </authorList>
    </citation>
    <scope>NUCLEOTIDE SEQUENCE</scope>
    <source>
        <strain evidence="1">Hsosn_3</strain>
        <tissue evidence="1">Leaf</tissue>
    </source>
</reference>
<name>A0AAD8HBL0_9APIA</name>
<gene>
    <name evidence="1" type="ORF">POM88_038631</name>
</gene>
<dbReference type="Proteomes" id="UP001237642">
    <property type="component" value="Unassembled WGS sequence"/>
</dbReference>
<comment type="caution">
    <text evidence="1">The sequence shown here is derived from an EMBL/GenBank/DDBJ whole genome shotgun (WGS) entry which is preliminary data.</text>
</comment>
<proteinExistence type="predicted"/>